<organism evidence="2 3">
    <name type="scientific">Bhargavaea cecembensis</name>
    <dbReference type="NCBI Taxonomy" id="394098"/>
    <lineage>
        <taxon>Bacteria</taxon>
        <taxon>Bacillati</taxon>
        <taxon>Bacillota</taxon>
        <taxon>Bacilli</taxon>
        <taxon>Bacillales</taxon>
        <taxon>Caryophanaceae</taxon>
        <taxon>Bhargavaea</taxon>
    </lineage>
</organism>
<accession>A0A161RJF5</accession>
<sequence length="315" mass="35495">MTIHKITMPTPFAVGDVNAWLLKGEALTLFDAGTNTPESEEAMLCGLKEAGFRPEDIEQVILTHHHPDHAGLVGMFGNARLLGHRYNEPWLTRDEAFFEYHDRFYLECLKEEGVPESYHHWVRKMKRPVEYIGKRPLDGILGDGEEVPGHPGWLVTETLGHAQSHLAFFNERGGEMIGGDLILGRISSNPLIEPSLDPEKGRPRSLLLYNDSMRRVADLPLEVIHPGHGEDVHGIRELVERRLGQQKERAYAVLGMLTDGPKTIFELTKRLFPQAYERELGLTLSETIGQTDWLVAEGLAAETRNGDGVLYYEQT</sequence>
<dbReference type="OrthoDB" id="2971563at2"/>
<dbReference type="Pfam" id="PF00753">
    <property type="entry name" value="Lactamase_B"/>
    <property type="match status" value="1"/>
</dbReference>
<keyword evidence="2" id="KW-0378">Hydrolase</keyword>
<gene>
    <name evidence="2" type="ORF">AV656_02555</name>
</gene>
<dbReference type="InterPro" id="IPR050662">
    <property type="entry name" value="Sec-metab_biosynth-thioest"/>
</dbReference>
<dbReference type="SUPFAM" id="SSF56281">
    <property type="entry name" value="Metallo-hydrolase/oxidoreductase"/>
    <property type="match status" value="1"/>
</dbReference>
<evidence type="ECO:0000313" key="2">
    <source>
        <dbReference type="EMBL" id="KZE40372.1"/>
    </source>
</evidence>
<proteinExistence type="predicted"/>
<dbReference type="Proteomes" id="UP000076490">
    <property type="component" value="Unassembled WGS sequence"/>
</dbReference>
<dbReference type="PANTHER" id="PTHR23131">
    <property type="entry name" value="ENDORIBONUCLEASE LACTB2"/>
    <property type="match status" value="1"/>
</dbReference>
<dbReference type="Gene3D" id="3.60.15.10">
    <property type="entry name" value="Ribonuclease Z/Hydroxyacylglutathione hydrolase-like"/>
    <property type="match status" value="1"/>
</dbReference>
<dbReference type="PANTHER" id="PTHR23131:SF4">
    <property type="entry name" value="METALLO-BETA-LACTAMASE SUPERFAMILY POTEIN"/>
    <property type="match status" value="1"/>
</dbReference>
<protein>
    <submittedName>
        <fullName evidence="2">MBL fold metallo-hydrolase</fullName>
    </submittedName>
</protein>
<dbReference type="AlphaFoldDB" id="A0A161RJF5"/>
<dbReference type="InterPro" id="IPR036866">
    <property type="entry name" value="RibonucZ/Hydroxyglut_hydro"/>
</dbReference>
<dbReference type="GO" id="GO:0016787">
    <property type="term" value="F:hydrolase activity"/>
    <property type="evidence" value="ECO:0007669"/>
    <property type="project" value="UniProtKB-KW"/>
</dbReference>
<comment type="caution">
    <text evidence="2">The sequence shown here is derived from an EMBL/GenBank/DDBJ whole genome shotgun (WGS) entry which is preliminary data.</text>
</comment>
<evidence type="ECO:0000313" key="3">
    <source>
        <dbReference type="Proteomes" id="UP000076490"/>
    </source>
</evidence>
<dbReference type="RefSeq" id="WP_063178921.1">
    <property type="nucleotide sequence ID" value="NZ_LQNT01000001.1"/>
</dbReference>
<feature type="domain" description="Metallo-beta-lactamase" evidence="1">
    <location>
        <begin position="16"/>
        <end position="228"/>
    </location>
</feature>
<reference evidence="2 3" key="1">
    <citation type="submission" date="2016-01" db="EMBL/GenBank/DDBJ databases">
        <title>Whole genome sequencing of Bhargavaea cecembensis T14.</title>
        <authorList>
            <person name="Hong K.W."/>
        </authorList>
    </citation>
    <scope>NUCLEOTIDE SEQUENCE [LARGE SCALE GENOMIC DNA]</scope>
    <source>
        <strain evidence="2 3">T14</strain>
    </source>
</reference>
<dbReference type="SMART" id="SM00849">
    <property type="entry name" value="Lactamase_B"/>
    <property type="match status" value="1"/>
</dbReference>
<dbReference type="InterPro" id="IPR001279">
    <property type="entry name" value="Metallo-B-lactamas"/>
</dbReference>
<name>A0A161RJF5_9BACL</name>
<dbReference type="EMBL" id="LQNT01000001">
    <property type="protein sequence ID" value="KZE40372.1"/>
    <property type="molecule type" value="Genomic_DNA"/>
</dbReference>
<evidence type="ECO:0000259" key="1">
    <source>
        <dbReference type="SMART" id="SM00849"/>
    </source>
</evidence>